<feature type="transmembrane region" description="Helical" evidence="2">
    <location>
        <begin position="61"/>
        <end position="81"/>
    </location>
</feature>
<dbReference type="OrthoDB" id="761598at2759"/>
<organism evidence="3 4">
    <name type="scientific">Tieghemostelium lacteum</name>
    <name type="common">Slime mold</name>
    <name type="synonym">Dictyostelium lacteum</name>
    <dbReference type="NCBI Taxonomy" id="361077"/>
    <lineage>
        <taxon>Eukaryota</taxon>
        <taxon>Amoebozoa</taxon>
        <taxon>Evosea</taxon>
        <taxon>Eumycetozoa</taxon>
        <taxon>Dictyostelia</taxon>
        <taxon>Dictyosteliales</taxon>
        <taxon>Raperosteliaceae</taxon>
        <taxon>Tieghemostelium</taxon>
    </lineage>
</organism>
<evidence type="ECO:0000256" key="2">
    <source>
        <dbReference type="SAM" id="Phobius"/>
    </source>
</evidence>
<dbReference type="Pfam" id="PF04654">
    <property type="entry name" value="DUF599"/>
    <property type="match status" value="1"/>
</dbReference>
<keyword evidence="4" id="KW-1185">Reference proteome</keyword>
<protein>
    <submittedName>
        <fullName evidence="3">DUF599 family protein</fullName>
    </submittedName>
</protein>
<comment type="caution">
    <text evidence="3">The sequence shown here is derived from an EMBL/GenBank/DDBJ whole genome shotgun (WGS) entry which is preliminary data.</text>
</comment>
<dbReference type="EMBL" id="LODT01000006">
    <property type="protein sequence ID" value="KYR01755.1"/>
    <property type="molecule type" value="Genomic_DNA"/>
</dbReference>
<accession>A0A152A6L1</accession>
<dbReference type="OMA" id="YHHAGFV"/>
<name>A0A152A6L1_TIELA</name>
<reference evidence="3 4" key="1">
    <citation type="submission" date="2015-12" db="EMBL/GenBank/DDBJ databases">
        <title>Dictyostelia acquired genes for synthesis and detection of signals that induce cell-type specialization by lateral gene transfer from prokaryotes.</title>
        <authorList>
            <person name="Gloeckner G."/>
            <person name="Schaap P."/>
        </authorList>
    </citation>
    <scope>NUCLEOTIDE SEQUENCE [LARGE SCALE GENOMIC DNA]</scope>
    <source>
        <strain evidence="3 4">TK</strain>
    </source>
</reference>
<dbReference type="InterPro" id="IPR006747">
    <property type="entry name" value="DUF599"/>
</dbReference>
<proteinExistence type="predicted"/>
<feature type="transmembrane region" description="Helical" evidence="2">
    <location>
        <begin position="20"/>
        <end position="40"/>
    </location>
</feature>
<dbReference type="InParanoid" id="A0A152A6L1"/>
<feature type="compositionally biased region" description="Basic and acidic residues" evidence="1">
    <location>
        <begin position="187"/>
        <end position="198"/>
    </location>
</feature>
<evidence type="ECO:0000313" key="4">
    <source>
        <dbReference type="Proteomes" id="UP000076078"/>
    </source>
</evidence>
<keyword evidence="2" id="KW-0472">Membrane</keyword>
<keyword evidence="2" id="KW-1133">Transmembrane helix</keyword>
<evidence type="ECO:0000313" key="3">
    <source>
        <dbReference type="EMBL" id="KYR01755.1"/>
    </source>
</evidence>
<dbReference type="PANTHER" id="PTHR31168">
    <property type="entry name" value="OS02G0292800 PROTEIN"/>
    <property type="match status" value="1"/>
</dbReference>
<feature type="region of interest" description="Disordered" evidence="1">
    <location>
        <begin position="168"/>
        <end position="198"/>
    </location>
</feature>
<keyword evidence="2" id="KW-0812">Transmembrane</keyword>
<dbReference type="AlphaFoldDB" id="A0A152A6L1"/>
<feature type="transmembrane region" description="Helical" evidence="2">
    <location>
        <begin position="126"/>
        <end position="155"/>
    </location>
</feature>
<gene>
    <name evidence="3" type="ORF">DLAC_01765</name>
</gene>
<dbReference type="PANTHER" id="PTHR31168:SF1">
    <property type="entry name" value="DUF599 FAMILY PROTEIN"/>
    <property type="match status" value="1"/>
</dbReference>
<evidence type="ECO:0000256" key="1">
    <source>
        <dbReference type="SAM" id="MobiDB-lite"/>
    </source>
</evidence>
<dbReference type="Proteomes" id="UP000076078">
    <property type="component" value="Unassembled WGS sequence"/>
</dbReference>
<sequence length="198" mass="22457">MVDGKKDILAVQTLRNMVMSSTLLASTSITLVVLIVNLLVSNNAISALDSLRIIGAHNSKMLVYKSFILILFFMFSFINFATSIRYITHLAFLINVTPFDEDCSKEYCAKNLVNGANHHTWGLRTFYFSLTIILWFFDPLFLLIGTLVILYWLYLGDVSQHIIPKKEKLKSNQHQQGSSSSSSSSIEKYEIPLHEISK</sequence>